<feature type="compositionally biased region" description="Polar residues" evidence="1">
    <location>
        <begin position="13"/>
        <end position="30"/>
    </location>
</feature>
<proteinExistence type="predicted"/>
<name>A0AAD4QA16_9AGAM</name>
<organism evidence="2 3">
    <name type="scientific">Lactarius akahatsu</name>
    <dbReference type="NCBI Taxonomy" id="416441"/>
    <lineage>
        <taxon>Eukaryota</taxon>
        <taxon>Fungi</taxon>
        <taxon>Dikarya</taxon>
        <taxon>Basidiomycota</taxon>
        <taxon>Agaricomycotina</taxon>
        <taxon>Agaricomycetes</taxon>
        <taxon>Russulales</taxon>
        <taxon>Russulaceae</taxon>
        <taxon>Lactarius</taxon>
    </lineage>
</organism>
<evidence type="ECO:0000313" key="3">
    <source>
        <dbReference type="Proteomes" id="UP001201163"/>
    </source>
</evidence>
<dbReference type="AlphaFoldDB" id="A0AAD4QA16"/>
<reference evidence="2" key="1">
    <citation type="submission" date="2022-01" db="EMBL/GenBank/DDBJ databases">
        <title>Comparative genomics reveals a dynamic genome evolution in the ectomycorrhizal milk-cap (Lactarius) mushrooms.</title>
        <authorList>
            <consortium name="DOE Joint Genome Institute"/>
            <person name="Lebreton A."/>
            <person name="Tang N."/>
            <person name="Kuo A."/>
            <person name="LaButti K."/>
            <person name="Drula E."/>
            <person name="Barry K."/>
            <person name="Clum A."/>
            <person name="Lipzen A."/>
            <person name="Mousain D."/>
            <person name="Ng V."/>
            <person name="Wang R."/>
            <person name="Wang X."/>
            <person name="Dai Y."/>
            <person name="Henrissat B."/>
            <person name="Grigoriev I.V."/>
            <person name="Guerin-Laguette A."/>
            <person name="Yu F."/>
            <person name="Martin F.M."/>
        </authorList>
    </citation>
    <scope>NUCLEOTIDE SEQUENCE</scope>
    <source>
        <strain evidence="2">QP</strain>
    </source>
</reference>
<accession>A0AAD4QA16</accession>
<comment type="caution">
    <text evidence="2">The sequence shown here is derived from an EMBL/GenBank/DDBJ whole genome shotgun (WGS) entry which is preliminary data.</text>
</comment>
<gene>
    <name evidence="2" type="ORF">EDB92DRAFT_1816922</name>
</gene>
<feature type="region of interest" description="Disordered" evidence="1">
    <location>
        <begin position="1"/>
        <end position="42"/>
    </location>
</feature>
<protein>
    <submittedName>
        <fullName evidence="2">Uncharacterized protein</fullName>
    </submittedName>
</protein>
<sequence length="117" mass="12547">MDMDEDDTHSLHEATSQGASDWVSDRNNGGDNEITSDDDNGKSGLGLGDSQCALNAALDNICRGHIPTDLGPLTCADQALNIWDDRESLQKACAPLLVMSKSMNFNALLWAHLTGMV</sequence>
<evidence type="ECO:0000313" key="2">
    <source>
        <dbReference type="EMBL" id="KAH8990068.1"/>
    </source>
</evidence>
<keyword evidence="3" id="KW-1185">Reference proteome</keyword>
<dbReference type="Proteomes" id="UP001201163">
    <property type="component" value="Unassembled WGS sequence"/>
</dbReference>
<dbReference type="EMBL" id="JAKELL010000032">
    <property type="protein sequence ID" value="KAH8990068.1"/>
    <property type="molecule type" value="Genomic_DNA"/>
</dbReference>
<evidence type="ECO:0000256" key="1">
    <source>
        <dbReference type="SAM" id="MobiDB-lite"/>
    </source>
</evidence>